<dbReference type="EMBL" id="GBXM01092135">
    <property type="protein sequence ID" value="JAH16442.1"/>
    <property type="molecule type" value="Transcribed_RNA"/>
</dbReference>
<organism evidence="1">
    <name type="scientific">Anguilla anguilla</name>
    <name type="common">European freshwater eel</name>
    <name type="synonym">Muraena anguilla</name>
    <dbReference type="NCBI Taxonomy" id="7936"/>
    <lineage>
        <taxon>Eukaryota</taxon>
        <taxon>Metazoa</taxon>
        <taxon>Chordata</taxon>
        <taxon>Craniata</taxon>
        <taxon>Vertebrata</taxon>
        <taxon>Euteleostomi</taxon>
        <taxon>Actinopterygii</taxon>
        <taxon>Neopterygii</taxon>
        <taxon>Teleostei</taxon>
        <taxon>Anguilliformes</taxon>
        <taxon>Anguillidae</taxon>
        <taxon>Anguilla</taxon>
    </lineage>
</organism>
<name>A0A0E9QIW1_ANGAN</name>
<reference evidence="1" key="2">
    <citation type="journal article" date="2015" name="Fish Shellfish Immunol.">
        <title>Early steps in the European eel (Anguilla anguilla)-Vibrio vulnificus interaction in the gills: Role of the RtxA13 toxin.</title>
        <authorList>
            <person name="Callol A."/>
            <person name="Pajuelo D."/>
            <person name="Ebbesson L."/>
            <person name="Teles M."/>
            <person name="MacKenzie S."/>
            <person name="Amaro C."/>
        </authorList>
    </citation>
    <scope>NUCLEOTIDE SEQUENCE</scope>
</reference>
<protein>
    <submittedName>
        <fullName evidence="1">Uncharacterized protein</fullName>
    </submittedName>
</protein>
<evidence type="ECO:0000313" key="1">
    <source>
        <dbReference type="EMBL" id="JAH16442.1"/>
    </source>
</evidence>
<sequence length="30" mass="3426">MEQGFPFDVCRICLITTGPGFTEQAQQDRH</sequence>
<dbReference type="AlphaFoldDB" id="A0A0E9QIW1"/>
<accession>A0A0E9QIW1</accession>
<dbReference type="EMBL" id="GBXM01101314">
    <property type="protein sequence ID" value="JAH07263.1"/>
    <property type="molecule type" value="Transcribed_RNA"/>
</dbReference>
<reference evidence="1" key="1">
    <citation type="submission" date="2014-11" db="EMBL/GenBank/DDBJ databases">
        <authorList>
            <person name="Amaro Gonzalez C."/>
        </authorList>
    </citation>
    <scope>NUCLEOTIDE SEQUENCE</scope>
</reference>
<proteinExistence type="predicted"/>